<evidence type="ECO:0000313" key="1">
    <source>
        <dbReference type="EMBL" id="CDQ06557.1"/>
    </source>
</evidence>
<name>A0A0J9YBP9_BRUMA</name>
<evidence type="ECO:0000313" key="2">
    <source>
        <dbReference type="WormBase" id="Bm8232"/>
    </source>
</evidence>
<protein>
    <submittedName>
        <fullName evidence="1">Bm8232</fullName>
    </submittedName>
</protein>
<dbReference type="AlphaFoldDB" id="A0A0J9YBP9"/>
<proteinExistence type="predicted"/>
<accession>A0A0J9YBP9</accession>
<reference evidence="1" key="2">
    <citation type="submission" date="2012-12" db="EMBL/GenBank/DDBJ databases">
        <authorList>
            <person name="Gao Y.W."/>
            <person name="Fan S.T."/>
            <person name="Sun H.T."/>
            <person name="Wang Z."/>
            <person name="Gao X.L."/>
            <person name="Li Y.G."/>
            <person name="Wang T.C."/>
            <person name="Zhang K."/>
            <person name="Xu W.W."/>
            <person name="Yu Z.J."/>
            <person name="Xia X.Z."/>
        </authorList>
    </citation>
    <scope>NUCLEOTIDE SEQUENCE</scope>
    <source>
        <strain evidence="1">FR3</strain>
    </source>
</reference>
<dbReference type="EMBL" id="LN855652">
    <property type="protein sequence ID" value="CDQ06557.1"/>
    <property type="molecule type" value="Genomic_DNA"/>
</dbReference>
<reference evidence="1" key="1">
    <citation type="journal article" date="2007" name="Science">
        <title>Draft genome of the filarial nematode parasite Brugia malayi.</title>
        <authorList>
            <person name="Ghedin E."/>
            <person name="Wang S."/>
            <person name="Spiro D."/>
            <person name="Caler E."/>
            <person name="Zhao Q."/>
            <person name="Crabtree J."/>
            <person name="Allen J.E."/>
            <person name="Delcher A.L."/>
            <person name="Guiliano D.B."/>
            <person name="Miranda-Saavedra D."/>
            <person name="Angiuoli S.V."/>
            <person name="Creasy T."/>
            <person name="Amedeo P."/>
            <person name="Haas B."/>
            <person name="El-Sayed N.M."/>
            <person name="Wortman J.R."/>
            <person name="Feldblyum T."/>
            <person name="Tallon L."/>
            <person name="Schatz M."/>
            <person name="Shumway M."/>
            <person name="Koo H."/>
            <person name="Salzberg S.L."/>
            <person name="Schobel S."/>
            <person name="Pertea M."/>
            <person name="Pop M."/>
            <person name="White O."/>
            <person name="Barton G.J."/>
            <person name="Carlow C.K."/>
            <person name="Crawford M.J."/>
            <person name="Daub J."/>
            <person name="Dimmic M.W."/>
            <person name="Estes C.F."/>
            <person name="Foster J.M."/>
            <person name="Ganatra M."/>
            <person name="Gregory W.F."/>
            <person name="Johnson N.M."/>
            <person name="Jin J."/>
            <person name="Komuniecki R."/>
            <person name="Korf I."/>
            <person name="Kumar S."/>
            <person name="Laney S."/>
            <person name="Li B.W."/>
            <person name="Li W."/>
            <person name="Lindblom T.H."/>
            <person name="Lustigman S."/>
            <person name="Ma D."/>
            <person name="Maina C.V."/>
            <person name="Martin D.M."/>
            <person name="McCarter J.P."/>
            <person name="McReynolds L."/>
            <person name="Mitreva M."/>
            <person name="Nutman T.B."/>
            <person name="Parkinson J."/>
            <person name="Peregrin-Alvarez J.M."/>
            <person name="Poole C."/>
            <person name="Ren Q."/>
            <person name="Saunders L."/>
            <person name="Sluder A.E."/>
            <person name="Smith K."/>
            <person name="Stanke M."/>
            <person name="Unnasch T.R."/>
            <person name="Ware J."/>
            <person name="Wei A.D."/>
            <person name="Weil G."/>
            <person name="Williams D.J."/>
            <person name="Zhang Y."/>
            <person name="Williams S.A."/>
            <person name="Fraser-Liggett C."/>
            <person name="Slatko B."/>
            <person name="Blaxter M.L."/>
            <person name="Scott A.L."/>
        </authorList>
    </citation>
    <scope>NUCLEOTIDE SEQUENCE</scope>
    <source>
        <strain evidence="1">FR3</strain>
    </source>
</reference>
<gene>
    <name evidence="1 2" type="ORF">Bm8232</name>
    <name evidence="1" type="ORF">BM_Bm8232</name>
</gene>
<dbReference type="WormBase" id="Bm8232">
    <property type="protein sequence ID" value="BM43423"/>
    <property type="gene ID" value="WBGene00228493"/>
</dbReference>
<organism evidence="1">
    <name type="scientific">Brugia malayi</name>
    <name type="common">Filarial nematode worm</name>
    <dbReference type="NCBI Taxonomy" id="6279"/>
    <lineage>
        <taxon>Eukaryota</taxon>
        <taxon>Metazoa</taxon>
        <taxon>Ecdysozoa</taxon>
        <taxon>Nematoda</taxon>
        <taxon>Chromadorea</taxon>
        <taxon>Rhabditida</taxon>
        <taxon>Spirurina</taxon>
        <taxon>Spiruromorpha</taxon>
        <taxon>Filarioidea</taxon>
        <taxon>Onchocercidae</taxon>
        <taxon>Brugia</taxon>
    </lineage>
</organism>
<sequence>MSARVQQESHRWRSMWQGWVMALQQAQRSVIARAAREARAGASKSDASSLSLFWAKHAQLRTFFPSDVMTIITNSLAVKLCSAPQSIMLLKPLPTRRIVKAEDISDEIMQISLISTKESIMPNAMLEKRGAAVAKQWQSYAKWLEECPTLPLCLL</sequence>